<dbReference type="Gene3D" id="1.10.287.1120">
    <property type="entry name" value="Bipartite methylase S protein"/>
    <property type="match status" value="1"/>
</dbReference>
<organism evidence="5 6">
    <name type="scientific">Pseudomonas fluorescens</name>
    <dbReference type="NCBI Taxonomy" id="294"/>
    <lineage>
        <taxon>Bacteria</taxon>
        <taxon>Pseudomonadati</taxon>
        <taxon>Pseudomonadota</taxon>
        <taxon>Gammaproteobacteria</taxon>
        <taxon>Pseudomonadales</taxon>
        <taxon>Pseudomonadaceae</taxon>
        <taxon>Pseudomonas</taxon>
    </lineage>
</organism>
<dbReference type="GO" id="GO:0009307">
    <property type="term" value="P:DNA restriction-modification system"/>
    <property type="evidence" value="ECO:0007669"/>
    <property type="project" value="UniProtKB-KW"/>
</dbReference>
<dbReference type="InterPro" id="IPR052021">
    <property type="entry name" value="Type-I_RS_S_subunit"/>
</dbReference>
<name>A0A109KL78_PSEFL</name>
<evidence type="ECO:0000256" key="2">
    <source>
        <dbReference type="ARBA" id="ARBA00022747"/>
    </source>
</evidence>
<protein>
    <submittedName>
        <fullName evidence="5">EcoKI restriction-modification system protein HsdS</fullName>
    </submittedName>
</protein>
<evidence type="ECO:0000256" key="1">
    <source>
        <dbReference type="ARBA" id="ARBA00010923"/>
    </source>
</evidence>
<evidence type="ECO:0000313" key="6">
    <source>
        <dbReference type="Proteomes" id="UP000063434"/>
    </source>
</evidence>
<dbReference type="Proteomes" id="UP000063434">
    <property type="component" value="Unassembled WGS sequence"/>
</dbReference>
<dbReference type="Pfam" id="PF01420">
    <property type="entry name" value="Methylase_S"/>
    <property type="match status" value="2"/>
</dbReference>
<dbReference type="SUPFAM" id="SSF116734">
    <property type="entry name" value="DNA methylase specificity domain"/>
    <property type="match status" value="2"/>
</dbReference>
<evidence type="ECO:0000313" key="5">
    <source>
        <dbReference type="EMBL" id="KWV71190.1"/>
    </source>
</evidence>
<sequence>MSAHIRPGYKLTEAGVIPQDWESGSLGRFWDVTDCKHITAEFVSTGGIPVASIREVQSKYIDLDNAKKTTEKDYLSLIEGGRKPQSGDLIMSRNATVGEVAQVEEWHPPFAMGQDVCLLRKKSKNYSTSYLQTVFKSPVIVNQLTNLMVGSTFKRINVEQIRNFSVPMPPVHEQRAIGGILSDMDALISGLDQLIAKKRDIKQATMQQLLSGKQRLPGFSGEWVVKRLGDLANIKTGSRNNQDKVQDGQYPFFVRSATVENINSFSLDCEAILVPGEGNIGSIFHYINGRFDVHQRVYAITQFAPDTSGKFVYLYMIMHFGAHAMQNSVKATVDSLRLPTFQSFEITLPPSKDEQSAITTILSDMDRELTTFETRRDKARELKLGMMQELLTGRIRLSQSSQEAKLC</sequence>
<dbReference type="AlphaFoldDB" id="A0A109KL78"/>
<feature type="domain" description="Type I restriction modification DNA specificity" evidence="4">
    <location>
        <begin position="18"/>
        <end position="188"/>
    </location>
</feature>
<dbReference type="RefSeq" id="WP_060766339.1">
    <property type="nucleotide sequence ID" value="NZ_LCYC01000062.1"/>
</dbReference>
<evidence type="ECO:0000256" key="3">
    <source>
        <dbReference type="ARBA" id="ARBA00023125"/>
    </source>
</evidence>
<dbReference type="GO" id="GO:0003677">
    <property type="term" value="F:DNA binding"/>
    <property type="evidence" value="ECO:0007669"/>
    <property type="project" value="UniProtKB-KW"/>
</dbReference>
<dbReference type="EMBL" id="LCYC01000062">
    <property type="protein sequence ID" value="KWV71190.1"/>
    <property type="molecule type" value="Genomic_DNA"/>
</dbReference>
<dbReference type="PANTHER" id="PTHR30408:SF12">
    <property type="entry name" value="TYPE I RESTRICTION ENZYME MJAVIII SPECIFICITY SUBUNIT"/>
    <property type="match status" value="1"/>
</dbReference>
<dbReference type="InterPro" id="IPR000055">
    <property type="entry name" value="Restrct_endonuc_typeI_TRD"/>
</dbReference>
<evidence type="ECO:0000259" key="4">
    <source>
        <dbReference type="Pfam" id="PF01420"/>
    </source>
</evidence>
<feature type="domain" description="Type I restriction modification DNA specificity" evidence="4">
    <location>
        <begin position="222"/>
        <end position="374"/>
    </location>
</feature>
<keyword evidence="2" id="KW-0680">Restriction system</keyword>
<dbReference type="InterPro" id="IPR044946">
    <property type="entry name" value="Restrct_endonuc_typeI_TRD_sf"/>
</dbReference>
<proteinExistence type="inferred from homology"/>
<dbReference type="PATRIC" id="fig|294.195.peg.6253"/>
<accession>A0A109KL78</accession>
<dbReference type="Gene3D" id="3.90.220.20">
    <property type="entry name" value="DNA methylase specificity domains"/>
    <property type="match status" value="2"/>
</dbReference>
<gene>
    <name evidence="5" type="ORF">PFL603g_05873</name>
</gene>
<dbReference type="PANTHER" id="PTHR30408">
    <property type="entry name" value="TYPE-1 RESTRICTION ENZYME ECOKI SPECIFICITY PROTEIN"/>
    <property type="match status" value="1"/>
</dbReference>
<dbReference type="CDD" id="cd17246">
    <property type="entry name" value="RMtype1_S_SonII-TRD2-CR2_like"/>
    <property type="match status" value="1"/>
</dbReference>
<comment type="similarity">
    <text evidence="1">Belongs to the type-I restriction system S methylase family.</text>
</comment>
<keyword evidence="3" id="KW-0238">DNA-binding</keyword>
<reference evidence="5 6" key="1">
    <citation type="submission" date="2015-05" db="EMBL/GenBank/DDBJ databases">
        <title>A genomic and transcriptomic approach to investigate the blue pigment phenotype in Pseudomonas fluorescens.</title>
        <authorList>
            <person name="Andreani N.A."/>
            <person name="Cardazzo B."/>
        </authorList>
    </citation>
    <scope>NUCLEOTIDE SEQUENCE [LARGE SCALE GENOMIC DNA]</scope>
    <source>
        <strain evidence="5 6">Ps_40</strain>
    </source>
</reference>
<comment type="caution">
    <text evidence="5">The sequence shown here is derived from an EMBL/GenBank/DDBJ whole genome shotgun (WGS) entry which is preliminary data.</text>
</comment>